<name>A0A0H5RMD7_9EUKA</name>
<feature type="coiled-coil region" evidence="1">
    <location>
        <begin position="458"/>
        <end position="563"/>
    </location>
</feature>
<sequence length="616" mass="71577">METELRAVILATNCSLDELRDSHELLKKNYSLVVGKLDAAEMRAQEAEANCEKLQSECRAMYEDWNSQLLAQAEEFRSLEAQMVPKHQVHLAKLELTENLRRQNAYEMDCLRLEIENKDNSLNQAKRNLQTVKAQFDDLMDQQENAKHRYEKVVNNLKTSITEKDQNIQICEQHCSKFLEQVRVLELNTTEQTVIEMHLRSELESAIGDADKAILKKSELEVRHARSIKEVEMRTSELLAQLEGATNRSSEAIAVRDQVLEQLKGSEIDNKKLRSQIASMHRGSQEERAQWDSQTRAMEQKFVQEKHQWNSLREHLERELEVYQNRIDSYQRNQELSEAEFKRHEQQLLESSSSEIEQVQSLLSASRLKCSELEATINRMNDDAVSVKAIGEQQELSMVREICELKFSLDAKVNELTLQSEALKKALSDLTLSRQSLEALTVKHETQLTSAKEAKLHFDEILDQHKKAHSQLERLQTKLNILENDMARDTQDWTIERESMLKQIRSEDEQIATLRSHIQSLESDASRTQLTLESNIQKLKKDRQRQKQTTKELRDRMTKLIREIAGVKQMGHYDQQGYMWAPDDKIDQDYEIEPSRLKHKLNDAHNSTIPDPAVVL</sequence>
<keyword evidence="1" id="KW-0175">Coiled coil</keyword>
<dbReference type="EMBL" id="HACM01009442">
    <property type="protein sequence ID" value="CRZ09884.1"/>
    <property type="molecule type" value="Transcribed_RNA"/>
</dbReference>
<evidence type="ECO:0000313" key="2">
    <source>
        <dbReference type="EMBL" id="CRZ09884.1"/>
    </source>
</evidence>
<organism evidence="2">
    <name type="scientific">Spongospora subterranea</name>
    <dbReference type="NCBI Taxonomy" id="70186"/>
    <lineage>
        <taxon>Eukaryota</taxon>
        <taxon>Sar</taxon>
        <taxon>Rhizaria</taxon>
        <taxon>Endomyxa</taxon>
        <taxon>Phytomyxea</taxon>
        <taxon>Plasmodiophorida</taxon>
        <taxon>Plasmodiophoridae</taxon>
        <taxon>Spongospora</taxon>
    </lineage>
</organism>
<protein>
    <submittedName>
        <fullName evidence="2">Uncharacterized protein</fullName>
    </submittedName>
</protein>
<feature type="coiled-coil region" evidence="1">
    <location>
        <begin position="306"/>
        <end position="347"/>
    </location>
</feature>
<proteinExistence type="predicted"/>
<reference evidence="2" key="1">
    <citation type="submission" date="2015-04" db="EMBL/GenBank/DDBJ databases">
        <title>The genome sequence of the plant pathogenic Rhizarian Plasmodiophora brassicae reveals insights in its biotrophic life cycle and the origin of chitin synthesis.</title>
        <authorList>
            <person name="Schwelm A."/>
            <person name="Fogelqvist J."/>
            <person name="Knaust A."/>
            <person name="Julke S."/>
            <person name="Lilja T."/>
            <person name="Dhandapani V."/>
            <person name="Bonilla-Rosso G."/>
            <person name="Karlsson M."/>
            <person name="Shevchenko A."/>
            <person name="Choi S.R."/>
            <person name="Kim H.G."/>
            <person name="Park J.Y."/>
            <person name="Lim Y.P."/>
            <person name="Ludwig-Muller J."/>
            <person name="Dixelius C."/>
        </authorList>
    </citation>
    <scope>NUCLEOTIDE SEQUENCE</scope>
    <source>
        <tissue evidence="2">Potato root galls</tissue>
    </source>
</reference>
<dbReference type="AlphaFoldDB" id="A0A0H5RMD7"/>
<feature type="coiled-coil region" evidence="1">
    <location>
        <begin position="228"/>
        <end position="276"/>
    </location>
</feature>
<feature type="coiled-coil region" evidence="1">
    <location>
        <begin position="37"/>
        <end position="64"/>
    </location>
</feature>
<evidence type="ECO:0000256" key="1">
    <source>
        <dbReference type="SAM" id="Coils"/>
    </source>
</evidence>
<feature type="coiled-coil region" evidence="1">
    <location>
        <begin position="108"/>
        <end position="160"/>
    </location>
</feature>
<accession>A0A0H5RMD7</accession>